<dbReference type="AlphaFoldDB" id="A0A6C0CHB5"/>
<organism evidence="2">
    <name type="scientific">viral metagenome</name>
    <dbReference type="NCBI Taxonomy" id="1070528"/>
    <lineage>
        <taxon>unclassified sequences</taxon>
        <taxon>metagenomes</taxon>
        <taxon>organismal metagenomes</taxon>
    </lineage>
</organism>
<dbReference type="Pfam" id="PF00535">
    <property type="entry name" value="Glycos_transf_2"/>
    <property type="match status" value="1"/>
</dbReference>
<dbReference type="SUPFAM" id="SSF53756">
    <property type="entry name" value="UDP-Glycosyltransferase/glycogen phosphorylase"/>
    <property type="match status" value="1"/>
</dbReference>
<dbReference type="CDD" id="cd01635">
    <property type="entry name" value="Glycosyltransferase_GTB-type"/>
    <property type="match status" value="1"/>
</dbReference>
<dbReference type="EMBL" id="MN739416">
    <property type="protein sequence ID" value="QHT03683.1"/>
    <property type="molecule type" value="Genomic_DNA"/>
</dbReference>
<evidence type="ECO:0000313" key="2">
    <source>
        <dbReference type="EMBL" id="QHT03683.1"/>
    </source>
</evidence>
<dbReference type="InterPro" id="IPR001173">
    <property type="entry name" value="Glyco_trans_2-like"/>
</dbReference>
<proteinExistence type="predicted"/>
<dbReference type="InterPro" id="IPR029044">
    <property type="entry name" value="Nucleotide-diphossugar_trans"/>
</dbReference>
<name>A0A6C0CHB5_9ZZZZ</name>
<accession>A0A6C0CHB5</accession>
<reference evidence="2" key="1">
    <citation type="journal article" date="2020" name="Nature">
        <title>Giant virus diversity and host interactions through global metagenomics.</title>
        <authorList>
            <person name="Schulz F."/>
            <person name="Roux S."/>
            <person name="Paez-Espino D."/>
            <person name="Jungbluth S."/>
            <person name="Walsh D.A."/>
            <person name="Denef V.J."/>
            <person name="McMahon K.D."/>
            <person name="Konstantinidis K.T."/>
            <person name="Eloe-Fadrosh E.A."/>
            <person name="Kyrpides N.C."/>
            <person name="Woyke T."/>
        </authorList>
    </citation>
    <scope>NUCLEOTIDE SEQUENCE</scope>
    <source>
        <strain evidence="2">GVMAG-M-3300021120-1</strain>
    </source>
</reference>
<feature type="domain" description="Glycosyltransferase 2-like" evidence="1">
    <location>
        <begin position="371"/>
        <end position="451"/>
    </location>
</feature>
<evidence type="ECO:0000259" key="1">
    <source>
        <dbReference type="Pfam" id="PF00535"/>
    </source>
</evidence>
<sequence length="578" mass="66796">MKVNIISNYKPNTGLMQDTGILRGILSAAYGENVQIFRVHYMQPECAEADMNIFMEVVNPSLFSYAGMNVWIPNPEWTRQTWIPYIQQFDEIWAKTQECYDIFSKYTQKLKLIGWTSIDKVWNPNTDKKNFYKAVVPVGKNLYRHPKPILQAYQRILKNDPDVFRKLPTLNIVYSEKDIEIYVPEDIQSKVVLHSKVLKESEYDELVRDCGLCICLSACEGFCHVLNECMSAGCNLLISPIRPFTEDLVGLNRPGAFYTEQLKSIDHPDCLGKLMDVKVESVIEALEKYVATEYKQKRWGSIVMRETYEKRHKVWVESMTKMLKEIPIPSYCLKDTMPKEDTLPDVSIVTITKDRRKFMPLAKYCYMIQSYPEDKLEWVIVDDGDDPIEDTLIGVPNVKYVKCDRKMTIAEKRNLGVENAMYDIIAMMDDDDVYPNNSILQRTAMMLKEPSKECGFCTTIPCYDITKYTSFMNVPPLSLPQSKRVSEATLIFTKKFWEERKFEDKVQIAEGDTFIHDREKMCRELSPQEVIVSLVHPLNTSSRKAPEMESNGCHYGFNEDLFALVSQIGEDLKNPSSA</sequence>
<protein>
    <recommendedName>
        <fullName evidence="1">Glycosyltransferase 2-like domain-containing protein</fullName>
    </recommendedName>
</protein>
<dbReference type="Gene3D" id="3.40.50.2000">
    <property type="entry name" value="Glycogen Phosphorylase B"/>
    <property type="match status" value="1"/>
</dbReference>
<dbReference type="Gene3D" id="3.90.550.10">
    <property type="entry name" value="Spore Coat Polysaccharide Biosynthesis Protein SpsA, Chain A"/>
    <property type="match status" value="1"/>
</dbReference>
<dbReference type="SUPFAM" id="SSF53448">
    <property type="entry name" value="Nucleotide-diphospho-sugar transferases"/>
    <property type="match status" value="1"/>
</dbReference>